<feature type="transmembrane region" description="Helical" evidence="1">
    <location>
        <begin position="69"/>
        <end position="90"/>
    </location>
</feature>
<accession>A0A7D4BSC0</accession>
<dbReference type="RefSeq" id="WP_173074880.1">
    <property type="nucleotide sequence ID" value="NZ_CP041345.1"/>
</dbReference>
<feature type="transmembrane region" description="Helical" evidence="1">
    <location>
        <begin position="7"/>
        <end position="25"/>
    </location>
</feature>
<keyword evidence="1" id="KW-0812">Transmembrane</keyword>
<gene>
    <name evidence="2" type="ORF">FHG85_08400</name>
</gene>
<dbReference type="Proteomes" id="UP000500961">
    <property type="component" value="Chromosome"/>
</dbReference>
<dbReference type="EMBL" id="CP041345">
    <property type="protein sequence ID" value="QKG80281.1"/>
    <property type="molecule type" value="Genomic_DNA"/>
</dbReference>
<evidence type="ECO:0000313" key="2">
    <source>
        <dbReference type="EMBL" id="QKG80281.1"/>
    </source>
</evidence>
<evidence type="ECO:0000313" key="3">
    <source>
        <dbReference type="Proteomes" id="UP000500961"/>
    </source>
</evidence>
<reference evidence="2 3" key="1">
    <citation type="submission" date="2019-07" db="EMBL/GenBank/DDBJ databases">
        <title>Thalassofilum flectens gen. nov., sp. nov., a novel moderate thermophilic anaerobe from a shallow sea hot spring in Kunashir Island (Russia), representing a new family in the order Bacteroidales, and proposal of Thalassofilacea fam. nov.</title>
        <authorList>
            <person name="Kochetkova T.V."/>
            <person name="Podosokorskaya O.A."/>
            <person name="Novikov A."/>
            <person name="Elcheninov A.G."/>
            <person name="Toshchakov S.V."/>
            <person name="Kublanov I.V."/>
        </authorList>
    </citation>
    <scope>NUCLEOTIDE SEQUENCE [LARGE SCALE GENOMIC DNA]</scope>
    <source>
        <strain evidence="2 3">38-H</strain>
    </source>
</reference>
<evidence type="ECO:0000256" key="1">
    <source>
        <dbReference type="SAM" id="Phobius"/>
    </source>
</evidence>
<feature type="transmembrane region" description="Helical" evidence="1">
    <location>
        <begin position="123"/>
        <end position="144"/>
    </location>
</feature>
<keyword evidence="3" id="KW-1185">Reference proteome</keyword>
<organism evidence="2 3">
    <name type="scientific">Tenuifilum thalassicum</name>
    <dbReference type="NCBI Taxonomy" id="2590900"/>
    <lineage>
        <taxon>Bacteria</taxon>
        <taxon>Pseudomonadati</taxon>
        <taxon>Bacteroidota</taxon>
        <taxon>Bacteroidia</taxon>
        <taxon>Bacteroidales</taxon>
        <taxon>Tenuifilaceae</taxon>
        <taxon>Tenuifilum</taxon>
    </lineage>
</organism>
<keyword evidence="1" id="KW-0472">Membrane</keyword>
<keyword evidence="1" id="KW-1133">Transmembrane helix</keyword>
<proteinExistence type="predicted"/>
<feature type="transmembrane region" description="Helical" evidence="1">
    <location>
        <begin position="37"/>
        <end position="57"/>
    </location>
</feature>
<dbReference type="AlphaFoldDB" id="A0A7D4BSC0"/>
<protein>
    <submittedName>
        <fullName evidence="2">Uncharacterized protein</fullName>
    </submittedName>
</protein>
<sequence length="191" mass="22126">MNKRLNLFLYLSASLIAIFSVFPILSFSSNWEIRNPLFSSFFSISISLLILLFFLAITVKAFIAKKKRWMKYILSIPYTLIIALSVYNYIVNIGRLVAVYTIIFSVVVLFVLFVVNKQIVNKVIFIIHSILSVVLSSIIFYYSISHVKRDIVKEDTCLLYKKTNGNIKIVMQGNNDYIILFDLGFIRKKRV</sequence>
<feature type="transmembrane region" description="Helical" evidence="1">
    <location>
        <begin position="96"/>
        <end position="116"/>
    </location>
</feature>
<name>A0A7D4BSC0_9BACT</name>
<dbReference type="KEGG" id="ttz:FHG85_08400"/>